<keyword evidence="2" id="KW-1185">Reference proteome</keyword>
<dbReference type="EMBL" id="JAODUO010000948">
    <property type="protein sequence ID" value="KAK2172572.1"/>
    <property type="molecule type" value="Genomic_DNA"/>
</dbReference>
<accession>A0AAD9KJQ4</accession>
<proteinExistence type="predicted"/>
<protein>
    <submittedName>
        <fullName evidence="1">Uncharacterized protein</fullName>
    </submittedName>
</protein>
<organism evidence="1 2">
    <name type="scientific">Ridgeia piscesae</name>
    <name type="common">Tubeworm</name>
    <dbReference type="NCBI Taxonomy" id="27915"/>
    <lineage>
        <taxon>Eukaryota</taxon>
        <taxon>Metazoa</taxon>
        <taxon>Spiralia</taxon>
        <taxon>Lophotrochozoa</taxon>
        <taxon>Annelida</taxon>
        <taxon>Polychaeta</taxon>
        <taxon>Sedentaria</taxon>
        <taxon>Canalipalpata</taxon>
        <taxon>Sabellida</taxon>
        <taxon>Siboglinidae</taxon>
        <taxon>Ridgeia</taxon>
    </lineage>
</organism>
<dbReference type="Proteomes" id="UP001209878">
    <property type="component" value="Unassembled WGS sequence"/>
</dbReference>
<evidence type="ECO:0000313" key="2">
    <source>
        <dbReference type="Proteomes" id="UP001209878"/>
    </source>
</evidence>
<reference evidence="1" key="1">
    <citation type="journal article" date="2023" name="Mol. Biol. Evol.">
        <title>Third-Generation Sequencing Reveals the Adaptive Role of the Epigenome in Three Deep-Sea Polychaetes.</title>
        <authorList>
            <person name="Perez M."/>
            <person name="Aroh O."/>
            <person name="Sun Y."/>
            <person name="Lan Y."/>
            <person name="Juniper S.K."/>
            <person name="Young C.R."/>
            <person name="Angers B."/>
            <person name="Qian P.Y."/>
        </authorList>
    </citation>
    <scope>NUCLEOTIDE SEQUENCE</scope>
    <source>
        <strain evidence="1">R07B-5</strain>
    </source>
</reference>
<evidence type="ECO:0000313" key="1">
    <source>
        <dbReference type="EMBL" id="KAK2172572.1"/>
    </source>
</evidence>
<name>A0AAD9KJQ4_RIDPI</name>
<sequence length="92" mass="10430">MKKLQGIQLYCCELRDEGLAAVVNALVRGCPDITYFWCYDDSRELQLTYKSSATVTRLLETRPGVTIALVPHPGSHPSWMVTLKDKFGDRVR</sequence>
<dbReference type="AlphaFoldDB" id="A0AAD9KJQ4"/>
<comment type="caution">
    <text evidence="1">The sequence shown here is derived from an EMBL/GenBank/DDBJ whole genome shotgun (WGS) entry which is preliminary data.</text>
</comment>
<gene>
    <name evidence="1" type="ORF">NP493_941g01000</name>
</gene>